<reference evidence="12" key="1">
    <citation type="submission" date="2020-11" db="EMBL/GenBank/DDBJ databases">
        <authorList>
            <person name="Tran Van P."/>
        </authorList>
    </citation>
    <scope>NUCLEOTIDE SEQUENCE</scope>
</reference>
<dbReference type="Pfam" id="PF02935">
    <property type="entry name" value="COX7C"/>
    <property type="match status" value="1"/>
</dbReference>
<sequence>MLCRSASFQMCEVRQFSTSVARQGGDIPGGIPGNNLPFDIHNPTKLAFLFIVFFGSAFGLPFFMVRHQLMKNHLETPFSFGEAWILMILGTIWKRRSPLEKPG</sequence>
<keyword evidence="9" id="KW-0496">Mitochondrion</keyword>
<dbReference type="GO" id="GO:0006123">
    <property type="term" value="P:mitochondrial electron transport, cytochrome c to oxygen"/>
    <property type="evidence" value="ECO:0007669"/>
    <property type="project" value="InterPro"/>
</dbReference>
<evidence type="ECO:0000256" key="4">
    <source>
        <dbReference type="ARBA" id="ARBA00017004"/>
    </source>
</evidence>
<dbReference type="PANTHER" id="PTHR13313:SF0">
    <property type="entry name" value="CYTOCHROME C OXIDASE SUBUNIT 7C, MITOCHONDRIAL"/>
    <property type="match status" value="1"/>
</dbReference>
<dbReference type="SUPFAM" id="SSF81427">
    <property type="entry name" value="Mitochondrial cytochrome c oxidase subunit VIIc (aka VIIIa)"/>
    <property type="match status" value="1"/>
</dbReference>
<dbReference type="InterPro" id="IPR004202">
    <property type="entry name" value="COX7C/Cox8"/>
</dbReference>
<dbReference type="InterPro" id="IPR036636">
    <property type="entry name" value="COX7C/Cox8_sf"/>
</dbReference>
<protein>
    <recommendedName>
        <fullName evidence="4">Cytochrome c oxidase subunit 7C, mitochondrial</fullName>
    </recommendedName>
    <alternativeName>
        <fullName evidence="11">Cytochrome c oxidase polypeptide VIIc</fullName>
    </alternativeName>
</protein>
<keyword evidence="6" id="KW-0999">Mitochondrion inner membrane</keyword>
<gene>
    <name evidence="12" type="ORF">CTOB1V02_LOCUS4732</name>
</gene>
<evidence type="ECO:0000313" key="12">
    <source>
        <dbReference type="EMBL" id="CAD7226818.1"/>
    </source>
</evidence>
<organism evidence="12">
    <name type="scientific">Cyprideis torosa</name>
    <dbReference type="NCBI Taxonomy" id="163714"/>
    <lineage>
        <taxon>Eukaryota</taxon>
        <taxon>Metazoa</taxon>
        <taxon>Ecdysozoa</taxon>
        <taxon>Arthropoda</taxon>
        <taxon>Crustacea</taxon>
        <taxon>Oligostraca</taxon>
        <taxon>Ostracoda</taxon>
        <taxon>Podocopa</taxon>
        <taxon>Podocopida</taxon>
        <taxon>Cytherocopina</taxon>
        <taxon>Cytheroidea</taxon>
        <taxon>Cytherideidae</taxon>
        <taxon>Cyprideis</taxon>
    </lineage>
</organism>
<evidence type="ECO:0000256" key="1">
    <source>
        <dbReference type="ARBA" id="ARBA00004434"/>
    </source>
</evidence>
<keyword evidence="10" id="KW-0472">Membrane</keyword>
<dbReference type="OrthoDB" id="9974841at2759"/>
<keyword evidence="5" id="KW-0812">Transmembrane</keyword>
<evidence type="ECO:0000256" key="10">
    <source>
        <dbReference type="ARBA" id="ARBA00023136"/>
    </source>
</evidence>
<accession>A0A7R8W8C0</accession>
<evidence type="ECO:0000256" key="11">
    <source>
        <dbReference type="ARBA" id="ARBA00031140"/>
    </source>
</evidence>
<evidence type="ECO:0000256" key="8">
    <source>
        <dbReference type="ARBA" id="ARBA00022989"/>
    </source>
</evidence>
<comment type="subcellular location">
    <subcellularLocation>
        <location evidence="1">Mitochondrion inner membrane</location>
        <topology evidence="1">Single-pass membrane protein</topology>
    </subcellularLocation>
</comment>
<evidence type="ECO:0000256" key="2">
    <source>
        <dbReference type="ARBA" id="ARBA00004673"/>
    </source>
</evidence>
<evidence type="ECO:0000256" key="5">
    <source>
        <dbReference type="ARBA" id="ARBA00022692"/>
    </source>
</evidence>
<dbReference type="EMBL" id="OB660942">
    <property type="protein sequence ID" value="CAD7226818.1"/>
    <property type="molecule type" value="Genomic_DNA"/>
</dbReference>
<evidence type="ECO:0000256" key="9">
    <source>
        <dbReference type="ARBA" id="ARBA00023128"/>
    </source>
</evidence>
<dbReference type="GO" id="GO:0045277">
    <property type="term" value="C:respiratory chain complex IV"/>
    <property type="evidence" value="ECO:0007669"/>
    <property type="project" value="InterPro"/>
</dbReference>
<dbReference type="PANTHER" id="PTHR13313">
    <property type="entry name" value="CYTOCHROME C OXIDASE SUBUNIT VIIC"/>
    <property type="match status" value="1"/>
</dbReference>
<comment type="pathway">
    <text evidence="2">Energy metabolism; oxidative phosphorylation.</text>
</comment>
<name>A0A7R8W8C0_9CRUS</name>
<dbReference type="FunFam" id="4.10.49.10:FF:000001">
    <property type="entry name" value="Cytochrome c oxidase subunit 7C"/>
    <property type="match status" value="1"/>
</dbReference>
<proteinExistence type="inferred from homology"/>
<evidence type="ECO:0000256" key="6">
    <source>
        <dbReference type="ARBA" id="ARBA00022792"/>
    </source>
</evidence>
<dbReference type="GO" id="GO:0005743">
    <property type="term" value="C:mitochondrial inner membrane"/>
    <property type="evidence" value="ECO:0007669"/>
    <property type="project" value="UniProtKB-SubCell"/>
</dbReference>
<dbReference type="Gene3D" id="4.10.49.10">
    <property type="entry name" value="Cytochrome c oxidase subunit VIIc"/>
    <property type="match status" value="1"/>
</dbReference>
<evidence type="ECO:0000256" key="7">
    <source>
        <dbReference type="ARBA" id="ARBA00022946"/>
    </source>
</evidence>
<dbReference type="UniPathway" id="UPA00705"/>
<comment type="similarity">
    <text evidence="3">Belongs to the cytochrome c oxidase VIIc family.</text>
</comment>
<evidence type="ECO:0000256" key="3">
    <source>
        <dbReference type="ARBA" id="ARBA00010514"/>
    </source>
</evidence>
<keyword evidence="8" id="KW-1133">Transmembrane helix</keyword>
<dbReference type="AlphaFoldDB" id="A0A7R8W8C0"/>
<keyword evidence="7" id="KW-0809">Transit peptide</keyword>